<reference evidence="4" key="1">
    <citation type="submission" date="2020-10" db="EMBL/GenBank/DDBJ databases">
        <authorList>
            <person name="Roach M.J.R."/>
        </authorList>
    </citation>
    <scope>NUCLEOTIDE SEQUENCE</scope>
    <source>
        <strain evidence="4">CBS 1945</strain>
    </source>
</reference>
<evidence type="ECO:0000256" key="1">
    <source>
        <dbReference type="ARBA" id="ARBA00004141"/>
    </source>
</evidence>
<keyword evidence="3" id="KW-0812">Transmembrane</keyword>
<dbReference type="InterPro" id="IPR011701">
    <property type="entry name" value="MFS"/>
</dbReference>
<dbReference type="Proteomes" id="UP000662931">
    <property type="component" value="Chromosome 1"/>
</dbReference>
<feature type="transmembrane region" description="Helical" evidence="3">
    <location>
        <begin position="146"/>
        <end position="167"/>
    </location>
</feature>
<keyword evidence="3" id="KW-0472">Membrane</keyword>
<dbReference type="KEGG" id="bnn:FOA43_001486"/>
<feature type="transmembrane region" description="Helical" evidence="3">
    <location>
        <begin position="273"/>
        <end position="294"/>
    </location>
</feature>
<organism evidence="4 5">
    <name type="scientific">Eeniella nana</name>
    <name type="common">Yeast</name>
    <name type="synonym">Brettanomyces nanus</name>
    <dbReference type="NCBI Taxonomy" id="13502"/>
    <lineage>
        <taxon>Eukaryota</taxon>
        <taxon>Fungi</taxon>
        <taxon>Dikarya</taxon>
        <taxon>Ascomycota</taxon>
        <taxon>Saccharomycotina</taxon>
        <taxon>Pichiomycetes</taxon>
        <taxon>Pichiales</taxon>
        <taxon>Pichiaceae</taxon>
        <taxon>Brettanomyces</taxon>
    </lineage>
</organism>
<feature type="transmembrane region" description="Helical" evidence="3">
    <location>
        <begin position="423"/>
        <end position="446"/>
    </location>
</feature>
<dbReference type="SUPFAM" id="SSF103473">
    <property type="entry name" value="MFS general substrate transporter"/>
    <property type="match status" value="1"/>
</dbReference>
<feature type="transmembrane region" description="Helical" evidence="3">
    <location>
        <begin position="18"/>
        <end position="37"/>
    </location>
</feature>
<dbReference type="PANTHER" id="PTHR23520">
    <property type="entry name" value="TRANSPORTER, PUTATIVE (AFU_ORTHOLOGUE AFUA_3G04000)-RELATED"/>
    <property type="match status" value="1"/>
</dbReference>
<dbReference type="Gene3D" id="1.20.1250.20">
    <property type="entry name" value="MFS general substrate transporter like domains"/>
    <property type="match status" value="1"/>
</dbReference>
<keyword evidence="5" id="KW-1185">Reference proteome</keyword>
<evidence type="ECO:0000313" key="4">
    <source>
        <dbReference type="EMBL" id="QPG74162.1"/>
    </source>
</evidence>
<dbReference type="OrthoDB" id="10027823at2759"/>
<feature type="transmembrane region" description="Helical" evidence="3">
    <location>
        <begin position="187"/>
        <end position="205"/>
    </location>
</feature>
<dbReference type="EMBL" id="CP064812">
    <property type="protein sequence ID" value="QPG74162.1"/>
    <property type="molecule type" value="Genomic_DNA"/>
</dbReference>
<feature type="transmembrane region" description="Helical" evidence="3">
    <location>
        <begin position="49"/>
        <end position="69"/>
    </location>
</feature>
<feature type="transmembrane region" description="Helical" evidence="3">
    <location>
        <begin position="81"/>
        <end position="99"/>
    </location>
</feature>
<dbReference type="AlphaFoldDB" id="A0A875S248"/>
<proteinExistence type="predicted"/>
<feature type="region of interest" description="Disordered" evidence="2">
    <location>
        <begin position="224"/>
        <end position="247"/>
    </location>
</feature>
<dbReference type="GeneID" id="62194887"/>
<keyword evidence="3" id="KW-1133">Transmembrane helix</keyword>
<evidence type="ECO:0000256" key="3">
    <source>
        <dbReference type="SAM" id="Phobius"/>
    </source>
</evidence>
<evidence type="ECO:0000256" key="2">
    <source>
        <dbReference type="SAM" id="MobiDB-lite"/>
    </source>
</evidence>
<evidence type="ECO:0008006" key="6">
    <source>
        <dbReference type="Google" id="ProtNLM"/>
    </source>
</evidence>
<sequence length="465" mass="51256">MGMHLGDTIRQSSADIRLLWFSVFARMVAFGLTNQILTLYLKSLEIPESMIGIFMSLTMIGDSILSYLLTWNANAIGTRRVMRIGSFLMFFCGLFFASGTGDFRILLFAAIFGVISPSGGDTGPFKTIEEAVLAKLTPPNHRPEVYAVHGTLAAIGSSFGNLGAGFLVQTLVSRYKLTYREAYCRSFIPFCIISLIKYATMLFMSRKCEPNYILKFERVQKPSDVPQISEDHDCSSSTTSTYPSESSPLIESTIEHQTLTGLSPHSQNILLKLLVPFMIDSFGYGFMPSAWVVYYFKMKYMAAASVLGMIFCATDLIQSASAVPSAWFSKHMGPLKSTLAVQIPCGIFFILIPILGSTLPRATVLYLLNQATTAFDVVPRQILLTSLIDSNDLPKVLGTVNIGKQIARSISPGFTGFLAENGYLWVCFLISGSLLILANIILAIMFKGVDKIVEAKQSIEHEIER</sequence>
<protein>
    <recommendedName>
        <fullName evidence="6">Major facilitator superfamily (MFS) profile domain-containing protein</fullName>
    </recommendedName>
</protein>
<feature type="transmembrane region" description="Helical" evidence="3">
    <location>
        <begin position="300"/>
        <end position="318"/>
    </location>
</feature>
<feature type="transmembrane region" description="Helical" evidence="3">
    <location>
        <begin position="339"/>
        <end position="359"/>
    </location>
</feature>
<accession>A0A875S248</accession>
<dbReference type="GO" id="GO:0022857">
    <property type="term" value="F:transmembrane transporter activity"/>
    <property type="evidence" value="ECO:0007669"/>
    <property type="project" value="InterPro"/>
</dbReference>
<dbReference type="Pfam" id="PF07690">
    <property type="entry name" value="MFS_1"/>
    <property type="match status" value="1"/>
</dbReference>
<evidence type="ECO:0000313" key="5">
    <source>
        <dbReference type="Proteomes" id="UP000662931"/>
    </source>
</evidence>
<dbReference type="GO" id="GO:0000329">
    <property type="term" value="C:fungal-type vacuole membrane"/>
    <property type="evidence" value="ECO:0007669"/>
    <property type="project" value="TreeGrafter"/>
</dbReference>
<name>A0A875S248_EENNA</name>
<gene>
    <name evidence="4" type="ORF">FOA43_001486</name>
</gene>
<comment type="subcellular location">
    <subcellularLocation>
        <location evidence="1">Membrane</location>
        <topology evidence="1">Multi-pass membrane protein</topology>
    </subcellularLocation>
</comment>
<dbReference type="RefSeq" id="XP_038777727.1">
    <property type="nucleotide sequence ID" value="XM_038921799.1"/>
</dbReference>
<dbReference type="PANTHER" id="PTHR23520:SF2">
    <property type="entry name" value="ABR173CP"/>
    <property type="match status" value="1"/>
</dbReference>
<dbReference type="InterPro" id="IPR036259">
    <property type="entry name" value="MFS_trans_sf"/>
</dbReference>
<feature type="compositionally biased region" description="Low complexity" evidence="2">
    <location>
        <begin position="235"/>
        <end position="247"/>
    </location>
</feature>